<dbReference type="Gene3D" id="1.10.620.20">
    <property type="entry name" value="Ribonucleotide Reductase, subunit A"/>
    <property type="match status" value="1"/>
</dbReference>
<keyword evidence="1" id="KW-0560">Oxidoreductase</keyword>
<dbReference type="InterPro" id="IPR003430">
    <property type="entry name" value="Phenol_Hydrox"/>
</dbReference>
<proteinExistence type="predicted"/>
<dbReference type="OrthoDB" id="9806768at2"/>
<evidence type="ECO:0000313" key="4">
    <source>
        <dbReference type="Proteomes" id="UP000567186"/>
    </source>
</evidence>
<dbReference type="GO" id="GO:0016709">
    <property type="term" value="F:oxidoreductase activity, acting on paired donors, with incorporation or reduction of molecular oxygen, NAD(P)H as one donor, and incorporation of one atom of oxygen"/>
    <property type="evidence" value="ECO:0007669"/>
    <property type="project" value="InterPro"/>
</dbReference>
<accession>A0A7Y0RAK6</accession>
<dbReference type="EMBL" id="JABCKY010000001">
    <property type="protein sequence ID" value="NMT63029.1"/>
    <property type="molecule type" value="Genomic_DNA"/>
</dbReference>
<keyword evidence="2" id="KW-0503">Monooxygenase</keyword>
<dbReference type="InterPro" id="IPR009078">
    <property type="entry name" value="Ferritin-like_SF"/>
</dbReference>
<reference evidence="3 4" key="1">
    <citation type="submission" date="2020-04" db="EMBL/GenBank/DDBJ databases">
        <title>Marinobacter oceani sp. nov., isolated from marine solar saltern.</title>
        <authorList>
            <person name="Chen X.-Y."/>
        </authorList>
    </citation>
    <scope>NUCLEOTIDE SEQUENCE [LARGE SCALE GENOMIC DNA]</scope>
    <source>
        <strain evidence="3 4">W62</strain>
    </source>
</reference>
<dbReference type="SUPFAM" id="SSF47240">
    <property type="entry name" value="Ferritin-like"/>
    <property type="match status" value="1"/>
</dbReference>
<dbReference type="Pfam" id="PF02332">
    <property type="entry name" value="Phenol_Hydrox"/>
    <property type="match status" value="1"/>
</dbReference>
<keyword evidence="4" id="KW-1185">Reference proteome</keyword>
<dbReference type="PIRSF" id="PIRSF000040">
    <property type="entry name" value="MMOH_comp"/>
    <property type="match status" value="1"/>
</dbReference>
<organism evidence="3 4">
    <name type="scientific">Marinobacter orientalis</name>
    <dbReference type="NCBI Taxonomy" id="1928859"/>
    <lineage>
        <taxon>Bacteria</taxon>
        <taxon>Pseudomonadati</taxon>
        <taxon>Pseudomonadota</taxon>
        <taxon>Gammaproteobacteria</taxon>
        <taxon>Pseudomonadales</taxon>
        <taxon>Marinobacteraceae</taxon>
        <taxon>Marinobacter</taxon>
    </lineage>
</organism>
<dbReference type="AlphaFoldDB" id="A0A7Y0RAK6"/>
<evidence type="ECO:0000313" key="3">
    <source>
        <dbReference type="EMBL" id="NMT63029.1"/>
    </source>
</evidence>
<gene>
    <name evidence="3" type="ORF">HIU99_05390</name>
</gene>
<dbReference type="InterPro" id="IPR012348">
    <property type="entry name" value="RNR-like"/>
</dbReference>
<protein>
    <submittedName>
        <fullName evidence="3">Phenol hydroxylase</fullName>
    </submittedName>
</protein>
<dbReference type="CDD" id="cd01058">
    <property type="entry name" value="AAMH_B"/>
    <property type="match status" value="1"/>
</dbReference>
<dbReference type="Proteomes" id="UP000567186">
    <property type="component" value="Unassembled WGS sequence"/>
</dbReference>
<dbReference type="InterPro" id="IPR012078">
    <property type="entry name" value="MP_mOase_hydro"/>
</dbReference>
<dbReference type="RefSeq" id="WP_135954372.1">
    <property type="nucleotide sequence ID" value="NZ_JABCKY010000001.1"/>
</dbReference>
<name>A0A7Y0RAK6_9GAMM</name>
<sequence length="334" mass="38251">MSIEIKTNSAEPIRHTFGHIARRFGDKPASRYQEASYDLEAKTNFHYRPLWDSKHTLNDPTRTAVQMEDWYAVTDPRQFYYGAYVGNRAKMQESADTSFSFCDKRNLLTRLPESTQKQLLRLLVPLRHVELGANMNNSKIAGDVNATTVSQMHIYQAMDRLGMGQYLSRIALMLDGSTGTGLDESKGYWMDDGLWQPMRKLVEDTLVVDDWFELTLVQNILIDGLMYPLVYEKMDQWLGENGAEDVSMLTEFMRDWYKESLRWTNAMMKAVVGESEANAKLIQSWVDQWEPQAYKALTPLAETTVGTEALDEIRAQLTTRLNKFGLQQSQGVAA</sequence>
<comment type="caution">
    <text evidence="3">The sequence shown here is derived from an EMBL/GenBank/DDBJ whole genome shotgun (WGS) entry which is preliminary data.</text>
</comment>
<evidence type="ECO:0000256" key="2">
    <source>
        <dbReference type="ARBA" id="ARBA00023033"/>
    </source>
</evidence>
<evidence type="ECO:0000256" key="1">
    <source>
        <dbReference type="ARBA" id="ARBA00023002"/>
    </source>
</evidence>